<dbReference type="AlphaFoldDB" id="A0A1J3JNM5"/>
<proteinExistence type="predicted"/>
<organism evidence="2">
    <name type="scientific">Noccaea caerulescens</name>
    <name type="common">Alpine penny-cress</name>
    <name type="synonym">Thlaspi caerulescens</name>
    <dbReference type="NCBI Taxonomy" id="107243"/>
    <lineage>
        <taxon>Eukaryota</taxon>
        <taxon>Viridiplantae</taxon>
        <taxon>Streptophyta</taxon>
        <taxon>Embryophyta</taxon>
        <taxon>Tracheophyta</taxon>
        <taxon>Spermatophyta</taxon>
        <taxon>Magnoliopsida</taxon>
        <taxon>eudicotyledons</taxon>
        <taxon>Gunneridae</taxon>
        <taxon>Pentapetalae</taxon>
        <taxon>rosids</taxon>
        <taxon>malvids</taxon>
        <taxon>Brassicales</taxon>
        <taxon>Brassicaceae</taxon>
        <taxon>Coluteocarpeae</taxon>
        <taxon>Noccaea</taxon>
    </lineage>
</organism>
<reference evidence="2" key="1">
    <citation type="submission" date="2016-07" db="EMBL/GenBank/DDBJ databases">
        <title>De novo transcriptome assembly of four accessions of the metal hyperaccumulator plant Noccaea caerulescens.</title>
        <authorList>
            <person name="Blande D."/>
            <person name="Halimaa P."/>
            <person name="Tervahauta A.I."/>
            <person name="Aarts M.G."/>
            <person name="Karenlampi S.O."/>
        </authorList>
    </citation>
    <scope>NUCLEOTIDE SEQUENCE</scope>
</reference>
<evidence type="ECO:0000313" key="2">
    <source>
        <dbReference type="EMBL" id="JAU93512.1"/>
    </source>
</evidence>
<gene>
    <name evidence="2" type="ORF">MP_TR3264_c0_g1_i1_g.9066</name>
</gene>
<evidence type="ECO:0000256" key="1">
    <source>
        <dbReference type="SAM" id="Coils"/>
    </source>
</evidence>
<dbReference type="EMBL" id="GEVM01012426">
    <property type="protein sequence ID" value="JAU93512.1"/>
    <property type="molecule type" value="Transcribed_RNA"/>
</dbReference>
<accession>A0A1J3JNM5</accession>
<protein>
    <submittedName>
        <fullName evidence="2">Uncharacterized protein</fullName>
    </submittedName>
</protein>
<sequence length="100" mass="11847">MRLVLKMQNEEVVSQHKAQEKLLQVSMIKKHEELMRELEARENELRLLDETIKEKSTELVKKEESFHLKVEAEAKEIAVEVDLAHNRKLNEEAKSFYKVC</sequence>
<name>A0A1J3JNM5_NOCCA</name>
<feature type="coiled-coil region" evidence="1">
    <location>
        <begin position="28"/>
        <end position="58"/>
    </location>
</feature>
<keyword evidence="1" id="KW-0175">Coiled coil</keyword>